<proteinExistence type="predicted"/>
<reference evidence="2 3" key="1">
    <citation type="submission" date="2019-10" db="EMBL/GenBank/DDBJ databases">
        <title>Epibacterium sp. nov., isolated from seawater.</title>
        <authorList>
            <person name="Zhang X."/>
            <person name="Li N."/>
        </authorList>
    </citation>
    <scope>NUCLEOTIDE SEQUENCE [LARGE SCALE GENOMIC DNA]</scope>
    <source>
        <strain evidence="2 3">SM1969</strain>
    </source>
</reference>
<dbReference type="AlphaFoldDB" id="A0A844AUR8"/>
<feature type="signal peptide" evidence="1">
    <location>
        <begin position="1"/>
        <end position="18"/>
    </location>
</feature>
<feature type="chain" id="PRO_5032449312" evidence="1">
    <location>
        <begin position="19"/>
        <end position="118"/>
    </location>
</feature>
<dbReference type="Proteomes" id="UP000436694">
    <property type="component" value="Unassembled WGS sequence"/>
</dbReference>
<comment type="caution">
    <text evidence="2">The sequence shown here is derived from an EMBL/GenBank/DDBJ whole genome shotgun (WGS) entry which is preliminary data.</text>
</comment>
<evidence type="ECO:0000256" key="1">
    <source>
        <dbReference type="SAM" id="SignalP"/>
    </source>
</evidence>
<organism evidence="2 3">
    <name type="scientific">Tritonibacter aquimaris</name>
    <dbReference type="NCBI Taxonomy" id="2663379"/>
    <lineage>
        <taxon>Bacteria</taxon>
        <taxon>Pseudomonadati</taxon>
        <taxon>Pseudomonadota</taxon>
        <taxon>Alphaproteobacteria</taxon>
        <taxon>Rhodobacterales</taxon>
        <taxon>Paracoccaceae</taxon>
        <taxon>Tritonibacter</taxon>
    </lineage>
</organism>
<dbReference type="EMBL" id="WIXK01000002">
    <property type="protein sequence ID" value="MQY42154.1"/>
    <property type="molecule type" value="Genomic_DNA"/>
</dbReference>
<dbReference type="RefSeq" id="WP_153546022.1">
    <property type="nucleotide sequence ID" value="NZ_WIXK01000002.1"/>
</dbReference>
<sequence length="118" mass="12923">MRYLILSALLSCPLPLAAADWALRPTDEPFSQAELEALPGQSFVFYDDGESIYGADGAYSYTYSIANGAGTAWGSYHIVEDGSVCVHFVTGAERCDFFVRNGSRVLVITEEGERFPVR</sequence>
<protein>
    <submittedName>
        <fullName evidence="2">Uncharacterized protein</fullName>
    </submittedName>
</protein>
<name>A0A844AUR8_9RHOB</name>
<keyword evidence="3" id="KW-1185">Reference proteome</keyword>
<gene>
    <name evidence="2" type="ORF">GG681_05840</name>
</gene>
<evidence type="ECO:0000313" key="3">
    <source>
        <dbReference type="Proteomes" id="UP000436694"/>
    </source>
</evidence>
<evidence type="ECO:0000313" key="2">
    <source>
        <dbReference type="EMBL" id="MQY42154.1"/>
    </source>
</evidence>
<keyword evidence="1" id="KW-0732">Signal</keyword>
<accession>A0A844AUR8</accession>